<evidence type="ECO:0000256" key="7">
    <source>
        <dbReference type="HAMAP-Rule" id="MF_00109"/>
    </source>
</evidence>
<dbReference type="Gene3D" id="3.40.50.300">
    <property type="entry name" value="P-loop containing nucleotide triphosphate hydrolases"/>
    <property type="match status" value="1"/>
</dbReference>
<feature type="binding site" evidence="7">
    <location>
        <position position="138"/>
    </location>
    <ligand>
        <name>substrate</name>
    </ligand>
</feature>
<dbReference type="PANTHER" id="PTHR21087">
    <property type="entry name" value="SHIKIMATE KINASE"/>
    <property type="match status" value="1"/>
</dbReference>
<organism evidence="8">
    <name type="scientific">Marinobacter nauticus</name>
    <name type="common">Marinobacter hydrocarbonoclasticus</name>
    <name type="synonym">Marinobacter aquaeolei</name>
    <dbReference type="NCBI Taxonomy" id="2743"/>
    <lineage>
        <taxon>Bacteria</taxon>
        <taxon>Pseudomonadati</taxon>
        <taxon>Pseudomonadota</taxon>
        <taxon>Gammaproteobacteria</taxon>
        <taxon>Pseudomonadales</taxon>
        <taxon>Marinobacteraceae</taxon>
        <taxon>Marinobacter</taxon>
    </lineage>
</organism>
<reference evidence="8" key="1">
    <citation type="submission" date="2019-03" db="EMBL/GenBank/DDBJ databases">
        <title>Whole genome analysis of nitrate-reducing bacteria Marinobacter hydrocarbonoclasticus YB03.</title>
        <authorList>
            <person name="Azam A.H."/>
            <person name="Yuk S.R."/>
            <person name="Kamarisima K."/>
            <person name="Miyanaga K."/>
            <person name="Tanji Y."/>
        </authorList>
    </citation>
    <scope>NUCLEOTIDE SEQUENCE</scope>
    <source>
        <strain evidence="8">YB03</strain>
    </source>
</reference>
<feature type="binding site" evidence="7">
    <location>
        <begin position="16"/>
        <end position="21"/>
    </location>
    <ligand>
        <name>ATP</name>
        <dbReference type="ChEBI" id="CHEBI:30616"/>
    </ligand>
</feature>
<comment type="similarity">
    <text evidence="7">Belongs to the shikimate kinase family.</text>
</comment>
<keyword evidence="4 7" id="KW-0418">Kinase</keyword>
<dbReference type="HAMAP" id="MF_00109">
    <property type="entry name" value="Shikimate_kinase"/>
    <property type="match status" value="1"/>
</dbReference>
<evidence type="ECO:0000256" key="1">
    <source>
        <dbReference type="ARBA" id="ARBA00022605"/>
    </source>
</evidence>
<accession>A0A455W2N2</accession>
<feature type="binding site" evidence="7">
    <location>
        <position position="126"/>
    </location>
    <ligand>
        <name>ATP</name>
        <dbReference type="ChEBI" id="CHEBI:30616"/>
    </ligand>
</feature>
<dbReference type="EC" id="2.7.1.71" evidence="7"/>
<evidence type="ECO:0000256" key="4">
    <source>
        <dbReference type="ARBA" id="ARBA00022777"/>
    </source>
</evidence>
<evidence type="ECO:0000256" key="2">
    <source>
        <dbReference type="ARBA" id="ARBA00022679"/>
    </source>
</evidence>
<comment type="function">
    <text evidence="7">Catalyzes the specific phosphorylation of the 3-hydroxyl group of shikimic acid using ATP as a cosubstrate.</text>
</comment>
<keyword evidence="7" id="KW-0963">Cytoplasm</keyword>
<dbReference type="InterPro" id="IPR031322">
    <property type="entry name" value="Shikimate/glucono_kinase"/>
</dbReference>
<keyword evidence="7" id="KW-0460">Magnesium</keyword>
<sequence length="168" mass="18711">MVDRNGRNLIFIGMPGSGKSTIGVLVAKRLGMGFIDTDLLIQEQAGRTLQEIVDQDGYVALRQIEEQVLLALDVHNQVISTGGSAVYSDAAMQHLKRNGTVVFLDISLETVIHRIGDYSLRGISRRPDQSLAELFEERFALYTRYADLTIKGEGFNQDQLCEAIIRKL</sequence>
<evidence type="ECO:0000256" key="6">
    <source>
        <dbReference type="ARBA" id="ARBA00023141"/>
    </source>
</evidence>
<dbReference type="UniPathway" id="UPA00053">
    <property type="reaction ID" value="UER00088"/>
</dbReference>
<keyword evidence="1 7" id="KW-0028">Amino-acid biosynthesis</keyword>
<feature type="binding site" evidence="7">
    <location>
        <position position="38"/>
    </location>
    <ligand>
        <name>substrate</name>
    </ligand>
</feature>
<dbReference type="PANTHER" id="PTHR21087:SF16">
    <property type="entry name" value="SHIKIMATE KINASE 1, CHLOROPLASTIC"/>
    <property type="match status" value="1"/>
</dbReference>
<evidence type="ECO:0000313" key="8">
    <source>
        <dbReference type="EMBL" id="BBJ03439.1"/>
    </source>
</evidence>
<dbReference type="InterPro" id="IPR027417">
    <property type="entry name" value="P-loop_NTPase"/>
</dbReference>
<dbReference type="SUPFAM" id="SSF52540">
    <property type="entry name" value="P-loop containing nucleoside triphosphate hydrolases"/>
    <property type="match status" value="1"/>
</dbReference>
<dbReference type="CDD" id="cd00464">
    <property type="entry name" value="SK"/>
    <property type="match status" value="1"/>
</dbReference>
<dbReference type="EMBL" id="AP019537">
    <property type="protein sequence ID" value="BBJ03439.1"/>
    <property type="molecule type" value="Genomic_DNA"/>
</dbReference>
<keyword evidence="3 7" id="KW-0547">Nucleotide-binding</keyword>
<dbReference type="GO" id="GO:0009423">
    <property type="term" value="P:chorismate biosynthetic process"/>
    <property type="evidence" value="ECO:0007669"/>
    <property type="project" value="UniProtKB-UniRule"/>
</dbReference>
<dbReference type="PRINTS" id="PR01100">
    <property type="entry name" value="SHIKIMTKNASE"/>
</dbReference>
<feature type="binding site" evidence="7">
    <location>
        <position position="83"/>
    </location>
    <ligand>
        <name>substrate</name>
    </ligand>
</feature>
<protein>
    <recommendedName>
        <fullName evidence="7">Shikimate kinase</fullName>
        <shortName evidence="7">SK</shortName>
        <ecNumber evidence="7">2.7.1.71</ecNumber>
    </recommendedName>
</protein>
<feature type="binding site" evidence="7">
    <location>
        <position position="20"/>
    </location>
    <ligand>
        <name>Mg(2+)</name>
        <dbReference type="ChEBI" id="CHEBI:18420"/>
    </ligand>
</feature>
<evidence type="ECO:0000256" key="3">
    <source>
        <dbReference type="ARBA" id="ARBA00022741"/>
    </source>
</evidence>
<dbReference type="AlphaFoldDB" id="A0A455W2N2"/>
<dbReference type="GO" id="GO:0008652">
    <property type="term" value="P:amino acid biosynthetic process"/>
    <property type="evidence" value="ECO:0007669"/>
    <property type="project" value="UniProtKB-KW"/>
</dbReference>
<evidence type="ECO:0000256" key="5">
    <source>
        <dbReference type="ARBA" id="ARBA00022840"/>
    </source>
</evidence>
<comment type="subunit">
    <text evidence="7">Monomer.</text>
</comment>
<comment type="cofactor">
    <cofactor evidence="7">
        <name>Mg(2+)</name>
        <dbReference type="ChEBI" id="CHEBI:18420"/>
    </cofactor>
    <text evidence="7">Binds 1 Mg(2+) ion per subunit.</text>
</comment>
<comment type="pathway">
    <text evidence="7">Metabolic intermediate biosynthesis; chorismate biosynthesis; chorismate from D-erythrose 4-phosphate and phosphoenolpyruvate: step 5/7.</text>
</comment>
<proteinExistence type="inferred from homology"/>
<dbReference type="GO" id="GO:0000287">
    <property type="term" value="F:magnesium ion binding"/>
    <property type="evidence" value="ECO:0007669"/>
    <property type="project" value="UniProtKB-UniRule"/>
</dbReference>
<name>A0A455W2N2_MARNT</name>
<comment type="subcellular location">
    <subcellularLocation>
        <location evidence="7">Cytoplasm</location>
    </subcellularLocation>
</comment>
<dbReference type="GO" id="GO:0005829">
    <property type="term" value="C:cytosol"/>
    <property type="evidence" value="ECO:0007669"/>
    <property type="project" value="TreeGrafter"/>
</dbReference>
<dbReference type="GO" id="GO:0004765">
    <property type="term" value="F:shikimate kinase activity"/>
    <property type="evidence" value="ECO:0007669"/>
    <property type="project" value="UniProtKB-UniRule"/>
</dbReference>
<keyword evidence="5 7" id="KW-0067">ATP-binding</keyword>
<comment type="caution">
    <text evidence="7">Lacks conserved residue(s) required for the propagation of feature annotation.</text>
</comment>
<feature type="binding site" evidence="7">
    <location>
        <position position="62"/>
    </location>
    <ligand>
        <name>substrate</name>
    </ligand>
</feature>
<gene>
    <name evidence="7" type="primary">aroK</name>
    <name evidence="8" type="ORF">YBY_12870</name>
</gene>
<keyword evidence="2 7" id="KW-0808">Transferase</keyword>
<dbReference type="Pfam" id="PF01202">
    <property type="entry name" value="SKI"/>
    <property type="match status" value="1"/>
</dbReference>
<comment type="catalytic activity">
    <reaction evidence="7">
        <text>shikimate + ATP = 3-phosphoshikimate + ADP + H(+)</text>
        <dbReference type="Rhea" id="RHEA:13121"/>
        <dbReference type="ChEBI" id="CHEBI:15378"/>
        <dbReference type="ChEBI" id="CHEBI:30616"/>
        <dbReference type="ChEBI" id="CHEBI:36208"/>
        <dbReference type="ChEBI" id="CHEBI:145989"/>
        <dbReference type="ChEBI" id="CHEBI:456216"/>
        <dbReference type="EC" id="2.7.1.71"/>
    </reaction>
</comment>
<keyword evidence="7" id="KW-0479">Metal-binding</keyword>
<dbReference type="GO" id="GO:0009073">
    <property type="term" value="P:aromatic amino acid family biosynthetic process"/>
    <property type="evidence" value="ECO:0007669"/>
    <property type="project" value="UniProtKB-KW"/>
</dbReference>
<keyword evidence="6 7" id="KW-0057">Aromatic amino acid biosynthesis</keyword>
<dbReference type="InterPro" id="IPR000623">
    <property type="entry name" value="Shikimate_kinase/TSH1"/>
</dbReference>
<dbReference type="GO" id="GO:0005524">
    <property type="term" value="F:ATP binding"/>
    <property type="evidence" value="ECO:0007669"/>
    <property type="project" value="UniProtKB-UniRule"/>
</dbReference>